<proteinExistence type="predicted"/>
<sequence length="97" mass="10571">LSIAKALDGLVKNYLHGREGKSQDKTIKGTYSILAVLPKADKRNAFIAAGKIGQKVGDYLSANNLKNDVDITWRTVTFPYDSKIIEGLLKKAGNHGK</sequence>
<dbReference type="Proteomes" id="UP000229641">
    <property type="component" value="Unassembled WGS sequence"/>
</dbReference>
<dbReference type="AlphaFoldDB" id="A0A2H0M2R4"/>
<feature type="non-terminal residue" evidence="1">
    <location>
        <position position="1"/>
    </location>
</feature>
<dbReference type="EMBL" id="PCWA01000002">
    <property type="protein sequence ID" value="PIQ90025.1"/>
    <property type="molecule type" value="Genomic_DNA"/>
</dbReference>
<organism evidence="1 2">
    <name type="scientific">Candidatus Ghiorseimicrobium undicola</name>
    <dbReference type="NCBI Taxonomy" id="1974746"/>
    <lineage>
        <taxon>Bacteria</taxon>
        <taxon>Pseudomonadati</taxon>
        <taxon>Candidatus Omnitrophota</taxon>
        <taxon>Candidatus Ghiorseimicrobium</taxon>
    </lineage>
</organism>
<name>A0A2H0M2R4_9BACT</name>
<evidence type="ECO:0000313" key="1">
    <source>
        <dbReference type="EMBL" id="PIQ90025.1"/>
    </source>
</evidence>
<protein>
    <submittedName>
        <fullName evidence="1">Uncharacterized protein</fullName>
    </submittedName>
</protein>
<comment type="caution">
    <text evidence="1">The sequence shown here is derived from an EMBL/GenBank/DDBJ whole genome shotgun (WGS) entry which is preliminary data.</text>
</comment>
<gene>
    <name evidence="1" type="ORF">COV72_00030</name>
</gene>
<evidence type="ECO:0000313" key="2">
    <source>
        <dbReference type="Proteomes" id="UP000229641"/>
    </source>
</evidence>
<reference evidence="1 2" key="1">
    <citation type="submission" date="2017-09" db="EMBL/GenBank/DDBJ databases">
        <title>Depth-based differentiation of microbial function through sediment-hosted aquifers and enrichment of novel symbionts in the deep terrestrial subsurface.</title>
        <authorList>
            <person name="Probst A.J."/>
            <person name="Ladd B."/>
            <person name="Jarett J.K."/>
            <person name="Geller-Mcgrath D.E."/>
            <person name="Sieber C.M."/>
            <person name="Emerson J.B."/>
            <person name="Anantharaman K."/>
            <person name="Thomas B.C."/>
            <person name="Malmstrom R."/>
            <person name="Stieglmeier M."/>
            <person name="Klingl A."/>
            <person name="Woyke T."/>
            <person name="Ryan C.M."/>
            <person name="Banfield J.F."/>
        </authorList>
    </citation>
    <scope>NUCLEOTIDE SEQUENCE [LARGE SCALE GENOMIC DNA]</scope>
    <source>
        <strain evidence="1">CG11_big_fil_rev_8_21_14_0_20_42_13</strain>
    </source>
</reference>
<accession>A0A2H0M2R4</accession>